<comment type="subcellular location">
    <subcellularLocation>
        <location evidence="1">Membrane</location>
        <topology evidence="1">Multi-pass membrane protein</topology>
    </subcellularLocation>
</comment>
<keyword evidence="5 6" id="KW-0472">Membrane</keyword>
<evidence type="ECO:0000256" key="1">
    <source>
        <dbReference type="ARBA" id="ARBA00004141"/>
    </source>
</evidence>
<keyword evidence="2 6" id="KW-0812">Transmembrane</keyword>
<feature type="domain" description="GOST seven transmembrane" evidence="8">
    <location>
        <begin position="178"/>
        <end position="417"/>
    </location>
</feature>
<protein>
    <submittedName>
        <fullName evidence="10">Uncharacterized protein</fullName>
    </submittedName>
</protein>
<proteinExistence type="predicted"/>
<name>A0A835TIA6_CHLIN</name>
<dbReference type="GO" id="GO:0016020">
    <property type="term" value="C:membrane"/>
    <property type="evidence" value="ECO:0007669"/>
    <property type="project" value="UniProtKB-SubCell"/>
</dbReference>
<accession>A0A835TIA6</accession>
<comment type="caution">
    <text evidence="10">The sequence shown here is derived from an EMBL/GenBank/DDBJ whole genome shotgun (WGS) entry which is preliminary data.</text>
</comment>
<evidence type="ECO:0000256" key="3">
    <source>
        <dbReference type="ARBA" id="ARBA00022729"/>
    </source>
</evidence>
<dbReference type="InterPro" id="IPR009637">
    <property type="entry name" value="GPR107/GPR108-like"/>
</dbReference>
<feature type="domain" description="CAND6/7 N-terminal" evidence="9">
    <location>
        <begin position="26"/>
        <end position="158"/>
    </location>
</feature>
<evidence type="ECO:0000256" key="4">
    <source>
        <dbReference type="ARBA" id="ARBA00022989"/>
    </source>
</evidence>
<dbReference type="InterPro" id="IPR054103">
    <property type="entry name" value="CAND6-7_N"/>
</dbReference>
<feature type="transmembrane region" description="Helical" evidence="6">
    <location>
        <begin position="281"/>
        <end position="299"/>
    </location>
</feature>
<feature type="chain" id="PRO_5033062750" evidence="7">
    <location>
        <begin position="20"/>
        <end position="427"/>
    </location>
</feature>
<dbReference type="EMBL" id="JAEHOC010000008">
    <property type="protein sequence ID" value="KAG2439275.1"/>
    <property type="molecule type" value="Genomic_DNA"/>
</dbReference>
<evidence type="ECO:0000256" key="6">
    <source>
        <dbReference type="SAM" id="Phobius"/>
    </source>
</evidence>
<dbReference type="PANTHER" id="PTHR21229">
    <property type="entry name" value="LUNG SEVEN TRANSMEMBRANE RECEPTOR"/>
    <property type="match status" value="1"/>
</dbReference>
<organism evidence="10 11">
    <name type="scientific">Chlamydomonas incerta</name>
    <dbReference type="NCBI Taxonomy" id="51695"/>
    <lineage>
        <taxon>Eukaryota</taxon>
        <taxon>Viridiplantae</taxon>
        <taxon>Chlorophyta</taxon>
        <taxon>core chlorophytes</taxon>
        <taxon>Chlorophyceae</taxon>
        <taxon>CS clade</taxon>
        <taxon>Chlamydomonadales</taxon>
        <taxon>Chlamydomonadaceae</taxon>
        <taxon>Chlamydomonas</taxon>
    </lineage>
</organism>
<dbReference type="Pfam" id="PF06814">
    <property type="entry name" value="GOST_TM"/>
    <property type="match status" value="1"/>
</dbReference>
<keyword evidence="4 6" id="KW-1133">Transmembrane helix</keyword>
<feature type="transmembrane region" description="Helical" evidence="6">
    <location>
        <begin position="243"/>
        <end position="269"/>
    </location>
</feature>
<keyword evidence="3 7" id="KW-0732">Signal</keyword>
<evidence type="ECO:0000259" key="8">
    <source>
        <dbReference type="Pfam" id="PF06814"/>
    </source>
</evidence>
<dbReference type="Pfam" id="PF21904">
    <property type="entry name" value="CAND6-7_N"/>
    <property type="match status" value="1"/>
</dbReference>
<evidence type="ECO:0000256" key="2">
    <source>
        <dbReference type="ARBA" id="ARBA00022692"/>
    </source>
</evidence>
<evidence type="ECO:0000256" key="5">
    <source>
        <dbReference type="ARBA" id="ARBA00023136"/>
    </source>
</evidence>
<feature type="signal peptide" evidence="7">
    <location>
        <begin position="1"/>
        <end position="19"/>
    </location>
</feature>
<feature type="transmembrane region" description="Helical" evidence="6">
    <location>
        <begin position="315"/>
        <end position="335"/>
    </location>
</feature>
<keyword evidence="11" id="KW-1185">Reference proteome</keyword>
<evidence type="ECO:0000313" key="10">
    <source>
        <dbReference type="EMBL" id="KAG2439275.1"/>
    </source>
</evidence>
<evidence type="ECO:0000259" key="9">
    <source>
        <dbReference type="Pfam" id="PF21904"/>
    </source>
</evidence>
<feature type="transmembrane region" description="Helical" evidence="6">
    <location>
        <begin position="210"/>
        <end position="231"/>
    </location>
</feature>
<dbReference type="Proteomes" id="UP000650467">
    <property type="component" value="Unassembled WGS sequence"/>
</dbReference>
<dbReference type="PANTHER" id="PTHR21229:SF2">
    <property type="entry name" value="RE59932P"/>
    <property type="match status" value="1"/>
</dbReference>
<dbReference type="InterPro" id="IPR053937">
    <property type="entry name" value="GOST_TM"/>
</dbReference>
<feature type="transmembrane region" description="Helical" evidence="6">
    <location>
        <begin position="385"/>
        <end position="405"/>
    </location>
</feature>
<evidence type="ECO:0000256" key="7">
    <source>
        <dbReference type="SAM" id="SignalP"/>
    </source>
</evidence>
<dbReference type="OrthoDB" id="29657at2759"/>
<feature type="transmembrane region" description="Helical" evidence="6">
    <location>
        <begin position="177"/>
        <end position="198"/>
    </location>
</feature>
<sequence length="427" mass="48953">MARSLGLLLLLVLALGAHAKVHHSVVDKDDRPLIPLTEAFGFAEGGKLDITIRDIGLYRLHGSQEDVSNWENFGFFLSPVEADAALEQDLTDSSKCILNDVNNLFTFKDSSVQNVIQGKLESFTFHFVVQNGGLFYLYFANCEVDTPISFDSVIEMYNVDNYGRKDYLSVGDTSLDAVYWAMFALFTLCTAAWVAYCYRNKALVHKIHYLMFGLGVFKALTLLSQALMVYYIERTGSADGWNIAYYVFTFFRGILFFTVIVLIGTGWSYMKPFLGEKEARIIMIVIPLQVFANIAIVITDEESPSVKDWFTWRDVFHLVDIICCCAILFPIVWSIKHLREASQTDGKAARNLEKLTLFRQFYVMVVVYIYVTRIVVYLLRSTMQYEYSWVAAMVEELVTLAFYVWTAVKFRPNNENPYLKLQQEIEL</sequence>
<gene>
    <name evidence="10" type="ORF">HXX76_004636</name>
</gene>
<dbReference type="AlphaFoldDB" id="A0A835TIA6"/>
<dbReference type="GO" id="GO:0005794">
    <property type="term" value="C:Golgi apparatus"/>
    <property type="evidence" value="ECO:0007669"/>
    <property type="project" value="TreeGrafter"/>
</dbReference>
<evidence type="ECO:0000313" key="11">
    <source>
        <dbReference type="Proteomes" id="UP000650467"/>
    </source>
</evidence>
<reference evidence="10" key="1">
    <citation type="journal article" date="2020" name="bioRxiv">
        <title>Comparative genomics of Chlamydomonas.</title>
        <authorList>
            <person name="Craig R.J."/>
            <person name="Hasan A.R."/>
            <person name="Ness R.W."/>
            <person name="Keightley P.D."/>
        </authorList>
    </citation>
    <scope>NUCLEOTIDE SEQUENCE</scope>
    <source>
        <strain evidence="10">SAG 7.73</strain>
    </source>
</reference>
<feature type="transmembrane region" description="Helical" evidence="6">
    <location>
        <begin position="356"/>
        <end position="379"/>
    </location>
</feature>